<keyword evidence="3 6" id="KW-0812">Transmembrane</keyword>
<feature type="transmembrane region" description="Helical" evidence="6">
    <location>
        <begin position="292"/>
        <end position="310"/>
    </location>
</feature>
<comment type="subcellular location">
    <subcellularLocation>
        <location evidence="1">Cell membrane</location>
        <topology evidence="1">Multi-pass membrane protein</topology>
    </subcellularLocation>
</comment>
<feature type="transmembrane region" description="Helical" evidence="6">
    <location>
        <begin position="316"/>
        <end position="333"/>
    </location>
</feature>
<proteinExistence type="predicted"/>
<keyword evidence="4 6" id="KW-1133">Transmembrane helix</keyword>
<feature type="transmembrane region" description="Helical" evidence="6">
    <location>
        <begin position="114"/>
        <end position="135"/>
    </location>
</feature>
<evidence type="ECO:0000256" key="1">
    <source>
        <dbReference type="ARBA" id="ARBA00004651"/>
    </source>
</evidence>
<feature type="transmembrane region" description="Helical" evidence="6">
    <location>
        <begin position="390"/>
        <end position="408"/>
    </location>
</feature>
<evidence type="ECO:0000256" key="6">
    <source>
        <dbReference type="SAM" id="Phobius"/>
    </source>
</evidence>
<feature type="transmembrane region" description="Helical" evidence="6">
    <location>
        <begin position="263"/>
        <end position="280"/>
    </location>
</feature>
<gene>
    <name evidence="8" type="ORF">FHS02_001788</name>
</gene>
<comment type="caution">
    <text evidence="8">The sequence shown here is derived from an EMBL/GenBank/DDBJ whole genome shotgun (WGS) entry which is preliminary data.</text>
</comment>
<feature type="transmembrane region" description="Helical" evidence="6">
    <location>
        <begin position="229"/>
        <end position="251"/>
    </location>
</feature>
<keyword evidence="2" id="KW-1003">Cell membrane</keyword>
<sequence length="424" mass="45495">MMTSLPYPGELAPARERLVLWLLALTQFTVIMDFMVMMPLSPQLMAAFSISPAQFSSAVSAYAWCAGLSGLLAATYIDRFDRKRMLLAVFLLFNLSNLACALAPNFHVLVLSRAFAGLTGGVLGAIGMAIIGDLIAPQRRGYATGIVMTSFSMAAILGVPLGVGLAARFGWQSPFYLLVVVSMAIWCLAAFVLPPLTAHLDRNGNGNAPPARALPELLALFRVPEHLRAFLLTFVTMLNAMLVIPFISPVLVGNLGVQPGDIMWIYLAGGIAAFFSSRFVGSWSDRAGRHKVFRIFVLLSVAPILAITHLPDVSPHWPLLALVCLFPFFMVAMNGRNVPLQALMTTVPDARRRGAFLSANAAVQQIGTGLGALLGGLWLHTDAAGHISGYGLNGWLAAGLSLFTWWWVGQVRAVPAAPALRSPA</sequence>
<keyword evidence="5 6" id="KW-0472">Membrane</keyword>
<dbReference type="InterPro" id="IPR050189">
    <property type="entry name" value="MFS_Efflux_Transporters"/>
</dbReference>
<dbReference type="EMBL" id="JACHXS010000002">
    <property type="protein sequence ID" value="MBB3220989.1"/>
    <property type="molecule type" value="Genomic_DNA"/>
</dbReference>
<dbReference type="GO" id="GO:0005886">
    <property type="term" value="C:plasma membrane"/>
    <property type="evidence" value="ECO:0007669"/>
    <property type="project" value="UniProtKB-SubCell"/>
</dbReference>
<evidence type="ECO:0000256" key="5">
    <source>
        <dbReference type="ARBA" id="ARBA00023136"/>
    </source>
</evidence>
<dbReference type="SUPFAM" id="SSF103473">
    <property type="entry name" value="MFS general substrate transporter"/>
    <property type="match status" value="1"/>
</dbReference>
<dbReference type="PROSITE" id="PS50850">
    <property type="entry name" value="MFS"/>
    <property type="match status" value="1"/>
</dbReference>
<name>A0A7W5HBV1_9BURK</name>
<organism evidence="8 9">
    <name type="scientific">Pseudoduganella umbonata</name>
    <dbReference type="NCBI Taxonomy" id="864828"/>
    <lineage>
        <taxon>Bacteria</taxon>
        <taxon>Pseudomonadati</taxon>
        <taxon>Pseudomonadota</taxon>
        <taxon>Betaproteobacteria</taxon>
        <taxon>Burkholderiales</taxon>
        <taxon>Oxalobacteraceae</taxon>
        <taxon>Telluria group</taxon>
        <taxon>Pseudoduganella</taxon>
    </lineage>
</organism>
<feature type="transmembrane region" description="Helical" evidence="6">
    <location>
        <begin position="142"/>
        <end position="163"/>
    </location>
</feature>
<dbReference type="GO" id="GO:0022857">
    <property type="term" value="F:transmembrane transporter activity"/>
    <property type="evidence" value="ECO:0007669"/>
    <property type="project" value="InterPro"/>
</dbReference>
<accession>A0A7W5HBV1</accession>
<dbReference type="AlphaFoldDB" id="A0A7W5HBV1"/>
<dbReference type="Proteomes" id="UP000584325">
    <property type="component" value="Unassembled WGS sequence"/>
</dbReference>
<dbReference type="CDD" id="cd17324">
    <property type="entry name" value="MFS_NepI_like"/>
    <property type="match status" value="1"/>
</dbReference>
<evidence type="ECO:0000313" key="8">
    <source>
        <dbReference type="EMBL" id="MBB3220989.1"/>
    </source>
</evidence>
<feature type="domain" description="Major facilitator superfamily (MFS) profile" evidence="7">
    <location>
        <begin position="19"/>
        <end position="412"/>
    </location>
</feature>
<protein>
    <submittedName>
        <fullName evidence="8">Putative MFS family arabinose efflux permease</fullName>
    </submittedName>
</protein>
<evidence type="ECO:0000256" key="2">
    <source>
        <dbReference type="ARBA" id="ARBA00022475"/>
    </source>
</evidence>
<feature type="transmembrane region" description="Helical" evidence="6">
    <location>
        <begin position="175"/>
        <end position="193"/>
    </location>
</feature>
<feature type="transmembrane region" description="Helical" evidence="6">
    <location>
        <begin position="20"/>
        <end position="41"/>
    </location>
</feature>
<evidence type="ECO:0000259" key="7">
    <source>
        <dbReference type="PROSITE" id="PS50850"/>
    </source>
</evidence>
<evidence type="ECO:0000313" key="9">
    <source>
        <dbReference type="Proteomes" id="UP000584325"/>
    </source>
</evidence>
<evidence type="ECO:0000256" key="3">
    <source>
        <dbReference type="ARBA" id="ARBA00022692"/>
    </source>
</evidence>
<reference evidence="8 9" key="1">
    <citation type="submission" date="2020-08" db="EMBL/GenBank/DDBJ databases">
        <title>Genomic Encyclopedia of Type Strains, Phase III (KMG-III): the genomes of soil and plant-associated and newly described type strains.</title>
        <authorList>
            <person name="Whitman W."/>
        </authorList>
    </citation>
    <scope>NUCLEOTIDE SEQUENCE [LARGE SCALE GENOMIC DNA]</scope>
    <source>
        <strain evidence="8 9">CECT 7753</strain>
    </source>
</reference>
<feature type="transmembrane region" description="Helical" evidence="6">
    <location>
        <begin position="354"/>
        <end position="378"/>
    </location>
</feature>
<dbReference type="InterPro" id="IPR011701">
    <property type="entry name" value="MFS"/>
</dbReference>
<feature type="transmembrane region" description="Helical" evidence="6">
    <location>
        <begin position="61"/>
        <end position="78"/>
    </location>
</feature>
<feature type="transmembrane region" description="Helical" evidence="6">
    <location>
        <begin position="85"/>
        <end position="108"/>
    </location>
</feature>
<dbReference type="Gene3D" id="1.20.1250.20">
    <property type="entry name" value="MFS general substrate transporter like domains"/>
    <property type="match status" value="1"/>
</dbReference>
<evidence type="ECO:0000256" key="4">
    <source>
        <dbReference type="ARBA" id="ARBA00022989"/>
    </source>
</evidence>
<dbReference type="Pfam" id="PF07690">
    <property type="entry name" value="MFS_1"/>
    <property type="match status" value="2"/>
</dbReference>
<dbReference type="PANTHER" id="PTHR43124:SF3">
    <property type="entry name" value="CHLORAMPHENICOL EFFLUX PUMP RV0191"/>
    <property type="match status" value="1"/>
</dbReference>
<dbReference type="InterPro" id="IPR036259">
    <property type="entry name" value="MFS_trans_sf"/>
</dbReference>
<dbReference type="PANTHER" id="PTHR43124">
    <property type="entry name" value="PURINE EFFLUX PUMP PBUE"/>
    <property type="match status" value="1"/>
</dbReference>
<dbReference type="InterPro" id="IPR020846">
    <property type="entry name" value="MFS_dom"/>
</dbReference>